<evidence type="ECO:0000256" key="1">
    <source>
        <dbReference type="SAM" id="MobiDB-lite"/>
    </source>
</evidence>
<dbReference type="AlphaFoldDB" id="A0AAP0NQ00"/>
<name>A0AAP0NQ00_9MAGN</name>
<evidence type="ECO:0000313" key="2">
    <source>
        <dbReference type="EMBL" id="KAK9113964.1"/>
    </source>
</evidence>
<sequence length="147" mass="15757">MEMRMFKQNKQVLAEPGLKGFNTTTSTSAHAGAEVGMEPRHSNEDLPSTKGRSNARSSVPANGGNSEGNKVQRYHGNSGGNFKIEREEGEVSPNGDYEEDNFAAYEDSATILNAMDGAASRSYQAKQGEEDASYADVIGQNDTDADS</sequence>
<dbReference type="EMBL" id="JBBNAF010000009">
    <property type="protein sequence ID" value="KAK9113964.1"/>
    <property type="molecule type" value="Genomic_DNA"/>
</dbReference>
<gene>
    <name evidence="2" type="ORF">Syun_020761</name>
</gene>
<feature type="region of interest" description="Disordered" evidence="1">
    <location>
        <begin position="119"/>
        <end position="147"/>
    </location>
</feature>
<keyword evidence="3" id="KW-1185">Reference proteome</keyword>
<feature type="compositionally biased region" description="Polar residues" evidence="1">
    <location>
        <begin position="50"/>
        <end position="69"/>
    </location>
</feature>
<accession>A0AAP0NQ00</accession>
<comment type="caution">
    <text evidence="2">The sequence shown here is derived from an EMBL/GenBank/DDBJ whole genome shotgun (WGS) entry which is preliminary data.</text>
</comment>
<dbReference type="Proteomes" id="UP001420932">
    <property type="component" value="Unassembled WGS sequence"/>
</dbReference>
<reference evidence="2 3" key="1">
    <citation type="submission" date="2024-01" db="EMBL/GenBank/DDBJ databases">
        <title>Genome assemblies of Stephania.</title>
        <authorList>
            <person name="Yang L."/>
        </authorList>
    </citation>
    <scope>NUCLEOTIDE SEQUENCE [LARGE SCALE GENOMIC DNA]</scope>
    <source>
        <strain evidence="2">YNDBR</strain>
        <tissue evidence="2">Leaf</tissue>
    </source>
</reference>
<protein>
    <submittedName>
        <fullName evidence="2">Uncharacterized protein</fullName>
    </submittedName>
</protein>
<feature type="region of interest" description="Disordered" evidence="1">
    <location>
        <begin position="1"/>
        <end position="98"/>
    </location>
</feature>
<organism evidence="2 3">
    <name type="scientific">Stephania yunnanensis</name>
    <dbReference type="NCBI Taxonomy" id="152371"/>
    <lineage>
        <taxon>Eukaryota</taxon>
        <taxon>Viridiplantae</taxon>
        <taxon>Streptophyta</taxon>
        <taxon>Embryophyta</taxon>
        <taxon>Tracheophyta</taxon>
        <taxon>Spermatophyta</taxon>
        <taxon>Magnoliopsida</taxon>
        <taxon>Ranunculales</taxon>
        <taxon>Menispermaceae</taxon>
        <taxon>Menispermoideae</taxon>
        <taxon>Cissampelideae</taxon>
        <taxon>Stephania</taxon>
    </lineage>
</organism>
<proteinExistence type="predicted"/>
<evidence type="ECO:0000313" key="3">
    <source>
        <dbReference type="Proteomes" id="UP001420932"/>
    </source>
</evidence>